<dbReference type="OrthoDB" id="1902160at2"/>
<gene>
    <name evidence="1" type="ORF">CJ255_17725</name>
</gene>
<evidence type="ECO:0008006" key="3">
    <source>
        <dbReference type="Google" id="ProtNLM"/>
    </source>
</evidence>
<accession>A0A2A6RF41</accession>
<dbReference type="RefSeq" id="WP_097645432.1">
    <property type="nucleotide sequence ID" value="NZ_NQWI01000116.1"/>
</dbReference>
<dbReference type="Proteomes" id="UP000220527">
    <property type="component" value="Unassembled WGS sequence"/>
</dbReference>
<organism evidence="1 2">
    <name type="scientific">Candidatus Viridilinea mediisalina</name>
    <dbReference type="NCBI Taxonomy" id="2024553"/>
    <lineage>
        <taxon>Bacteria</taxon>
        <taxon>Bacillati</taxon>
        <taxon>Chloroflexota</taxon>
        <taxon>Chloroflexia</taxon>
        <taxon>Chloroflexales</taxon>
        <taxon>Chloroflexineae</taxon>
        <taxon>Oscillochloridaceae</taxon>
        <taxon>Candidatus Viridilinea</taxon>
    </lineage>
</organism>
<proteinExistence type="predicted"/>
<keyword evidence="2" id="KW-1185">Reference proteome</keyword>
<dbReference type="AlphaFoldDB" id="A0A2A6RF41"/>
<name>A0A2A6RF41_9CHLR</name>
<protein>
    <recommendedName>
        <fullName evidence="3">DUF5672 domain-containing protein</fullName>
    </recommendedName>
</protein>
<comment type="caution">
    <text evidence="1">The sequence shown here is derived from an EMBL/GenBank/DDBJ whole genome shotgun (WGS) entry which is preliminary data.</text>
</comment>
<reference evidence="2" key="1">
    <citation type="submission" date="2017-08" db="EMBL/GenBank/DDBJ databases">
        <authorList>
            <person name="Grouzdev D.S."/>
            <person name="Gaisin V.A."/>
            <person name="Rysina M.S."/>
            <person name="Gorlenko V.M."/>
        </authorList>
    </citation>
    <scope>NUCLEOTIDE SEQUENCE [LARGE SCALE GENOMIC DNA]</scope>
    <source>
        <strain evidence="2">Kir15-3F</strain>
    </source>
</reference>
<sequence length="259" mass="28507">MTWILAATHHDPEGRLLAQMERVLPLLAERFAAVAVLLTPTTVPAADALLHQQGAVVRRGLATWSISHLYLGVWRRAALAAALGHWPMAPHFLFCDLDRMLHWAACYPDELVDAMAFAEAYACTIYGRTARAFASHPRAQRETEALVHHSFALASGHQWDVMAAARGFSRPAAELIVTRSQDPSVGSDCSWPLLCQRAGLSVGYMATEGMEFETPDRYAAEIAQLGGVEAWLAQLDSDPQHWLLRLEIARAELRSALSS</sequence>
<evidence type="ECO:0000313" key="1">
    <source>
        <dbReference type="EMBL" id="PDW01697.1"/>
    </source>
</evidence>
<dbReference type="EMBL" id="NQWI01000116">
    <property type="protein sequence ID" value="PDW01697.1"/>
    <property type="molecule type" value="Genomic_DNA"/>
</dbReference>
<evidence type="ECO:0000313" key="2">
    <source>
        <dbReference type="Proteomes" id="UP000220527"/>
    </source>
</evidence>